<keyword evidence="2" id="KW-1185">Reference proteome</keyword>
<protein>
    <recommendedName>
        <fullName evidence="3">Arrestin C-terminal-like domain-containing protein</fullName>
    </recommendedName>
</protein>
<organism evidence="1 2">
    <name type="scientific">Tortispora caseinolytica NRRL Y-17796</name>
    <dbReference type="NCBI Taxonomy" id="767744"/>
    <lineage>
        <taxon>Eukaryota</taxon>
        <taxon>Fungi</taxon>
        <taxon>Dikarya</taxon>
        <taxon>Ascomycota</taxon>
        <taxon>Saccharomycotina</taxon>
        <taxon>Trigonopsidomycetes</taxon>
        <taxon>Trigonopsidales</taxon>
        <taxon>Trigonopsidaceae</taxon>
        <taxon>Tortispora</taxon>
    </lineage>
</organism>
<accession>A0A1E4TBX4</accession>
<dbReference type="OrthoDB" id="5426152at2759"/>
<dbReference type="AlphaFoldDB" id="A0A1E4TBX4"/>
<dbReference type="EMBL" id="KV453843">
    <property type="protein sequence ID" value="ODV89266.1"/>
    <property type="molecule type" value="Genomic_DNA"/>
</dbReference>
<reference evidence="2" key="1">
    <citation type="submission" date="2016-02" db="EMBL/GenBank/DDBJ databases">
        <title>Comparative genomics of biotechnologically important yeasts.</title>
        <authorList>
            <consortium name="DOE Joint Genome Institute"/>
            <person name="Riley R."/>
            <person name="Haridas S."/>
            <person name="Wolfe K.H."/>
            <person name="Lopes M.R."/>
            <person name="Hittinger C.T."/>
            <person name="Goker M."/>
            <person name="Salamov A."/>
            <person name="Wisecaver J."/>
            <person name="Long T.M."/>
            <person name="Aerts A.L."/>
            <person name="Barry K."/>
            <person name="Choi C."/>
            <person name="Clum A."/>
            <person name="Coughlan A.Y."/>
            <person name="Deshpande S."/>
            <person name="Douglass A.P."/>
            <person name="Hanson S.J."/>
            <person name="Klenk H.-P."/>
            <person name="Labutti K."/>
            <person name="Lapidus A."/>
            <person name="Lindquist E."/>
            <person name="Lipzen A."/>
            <person name="Meier-Kolthoff J.P."/>
            <person name="Ohm R.A."/>
            <person name="Otillar R.P."/>
            <person name="Pangilinan J."/>
            <person name="Peng Y."/>
            <person name="Rokas A."/>
            <person name="Rosa C.A."/>
            <person name="Scheuner C."/>
            <person name="Sibirny A.A."/>
            <person name="Slot J.C."/>
            <person name="Stielow J.B."/>
            <person name="Sun H."/>
            <person name="Kurtzman C.P."/>
            <person name="Blackwell M."/>
            <person name="Jeffries T.W."/>
            <person name="Grigoriev I.V."/>
        </authorList>
    </citation>
    <scope>NUCLEOTIDE SEQUENCE [LARGE SCALE GENOMIC DNA]</scope>
    <source>
        <strain evidence="2">NRRL Y-17796</strain>
    </source>
</reference>
<evidence type="ECO:0000313" key="1">
    <source>
        <dbReference type="EMBL" id="ODV89266.1"/>
    </source>
</evidence>
<evidence type="ECO:0008006" key="3">
    <source>
        <dbReference type="Google" id="ProtNLM"/>
    </source>
</evidence>
<dbReference type="Proteomes" id="UP000095023">
    <property type="component" value="Unassembled WGS sequence"/>
</dbReference>
<sequence length="596" mass="66830">MALSRISQNRHSNFYDPFSDDQSKQKRLSLLILNIVRTRTLPYTNKTNMNIAIAPEPRRCDPPLKPARVGSLRRAYPHRTESIITTSSGSTAVALPGLHALRNNINDLSIPISPDLRNDSSTEPAIIDSESAAYSSIFAFYDPLKSLRHLPYTPIYTPPLSFEARHTSHKPNMNKSGPLKVSIMPCPKVTFAAGGDVWGTATLKMKPPTYLGSSKKTNSLTVGEIGVELIGFEELFVRGIHDVPLSFTFIQSRQIFQHPAKGDGTEHVTSALRHPYPPPDSAGFREPVAGKTVFPWSFKLPSDLPSSGLSPNEKCRIRYVLSAYAKIRENGVEKTIENSANVEIVEAWDIDNPSYYENQTASRTATFSASSSSSSHTSSTEEGEVKMILETRQNLFKAGDYITCGLRIQNNSPRSIPRVKCALMRRTTIFQDRRPKNDHKNLAPIDALNRQLSLNLTDKDKFFEDIVAIKTWETDCDANDCQVYFPLKIGVPEDIRTLRNTALFSVDLFLRVYIPGTTIEFDVSNVHVAHENSTIEEAPVTHFDTEEKKTFYSILRIEDGHISISEHSPEIVPQEPDFYVDAWNRVTLLDPSMEMI</sequence>
<dbReference type="InterPro" id="IPR014752">
    <property type="entry name" value="Arrestin-like_C"/>
</dbReference>
<proteinExistence type="predicted"/>
<evidence type="ECO:0000313" key="2">
    <source>
        <dbReference type="Proteomes" id="UP000095023"/>
    </source>
</evidence>
<gene>
    <name evidence="1" type="ORF">CANCADRAFT_58238</name>
</gene>
<dbReference type="Gene3D" id="2.60.40.640">
    <property type="match status" value="2"/>
</dbReference>
<name>A0A1E4TBX4_9ASCO</name>